<evidence type="ECO:0000313" key="6">
    <source>
        <dbReference type="WBParaSite" id="DME_0000506901-mRNA-1"/>
    </source>
</evidence>
<evidence type="ECO:0000313" key="5">
    <source>
        <dbReference type="Proteomes" id="UP000274756"/>
    </source>
</evidence>
<dbReference type="STRING" id="318479.A0A0N4UCR4"/>
<dbReference type="GO" id="GO:0004364">
    <property type="term" value="F:glutathione transferase activity"/>
    <property type="evidence" value="ECO:0007669"/>
    <property type="project" value="UniProtKB-ARBA"/>
</dbReference>
<name>A0A0N4UCR4_DRAME</name>
<dbReference type="FunFam" id="1.20.1050.10:FF:000078">
    <property type="entry name" value="Protein CBG04233"/>
    <property type="match status" value="1"/>
</dbReference>
<dbReference type="InterPro" id="IPR036282">
    <property type="entry name" value="Glutathione-S-Trfase_C_sf"/>
</dbReference>
<feature type="domain" description="GST C-terminal" evidence="2">
    <location>
        <begin position="93"/>
        <end position="217"/>
    </location>
</feature>
<dbReference type="Proteomes" id="UP000274756">
    <property type="component" value="Unassembled WGS sequence"/>
</dbReference>
<evidence type="ECO:0000313" key="3">
    <source>
        <dbReference type="EMBL" id="VDN58895.1"/>
    </source>
</evidence>
<proteinExistence type="predicted"/>
<dbReference type="PANTHER" id="PTHR11571">
    <property type="entry name" value="GLUTATHIONE S-TRANSFERASE"/>
    <property type="match status" value="1"/>
</dbReference>
<dbReference type="Proteomes" id="UP000038040">
    <property type="component" value="Unplaced"/>
</dbReference>
<dbReference type="InterPro" id="IPR036249">
    <property type="entry name" value="Thioredoxin-like_sf"/>
</dbReference>
<dbReference type="AlphaFoldDB" id="A0A0N4UCR4"/>
<dbReference type="SUPFAM" id="SSF52833">
    <property type="entry name" value="Thioredoxin-like"/>
    <property type="match status" value="1"/>
</dbReference>
<dbReference type="InterPro" id="IPR010987">
    <property type="entry name" value="Glutathione-S-Trfase_C-like"/>
</dbReference>
<evidence type="ECO:0000259" key="1">
    <source>
        <dbReference type="PROSITE" id="PS50404"/>
    </source>
</evidence>
<dbReference type="PANTHER" id="PTHR11571:SF153">
    <property type="entry name" value="GLUTATHIONE S-TRANSFERASE"/>
    <property type="match status" value="1"/>
</dbReference>
<protein>
    <submittedName>
        <fullName evidence="6">Glutathione S-transferase</fullName>
    </submittedName>
</protein>
<dbReference type="WBParaSite" id="DME_0000506901-mRNA-1">
    <property type="protein sequence ID" value="DME_0000506901-mRNA-1"/>
    <property type="gene ID" value="DME_0000506901"/>
</dbReference>
<dbReference type="Gene3D" id="3.40.30.10">
    <property type="entry name" value="Glutaredoxin"/>
    <property type="match status" value="1"/>
</dbReference>
<dbReference type="EMBL" id="UYYG01001173">
    <property type="protein sequence ID" value="VDN58895.1"/>
    <property type="molecule type" value="Genomic_DNA"/>
</dbReference>
<dbReference type="InterPro" id="IPR040079">
    <property type="entry name" value="Glutathione_S-Trfase"/>
</dbReference>
<accession>A0A0N4UCR4</accession>
<sequence length="217" mass="24980">MENSSVQLNGAILYGINCRGRTECLRLMFVLSGRKFVDRRITLVEWKEIKIKENFPSNAMLPVLKLAMESQPIIGAIEIGRYLATNLGFYGSSQDEKLEIDQIIDDLEKLHVAVAPVIRTTLTKNFDKRREYWQIFKENYLTDYLKKFEAKLGQRIFFVGNKISWADMAVADVLSAFTTCFDTFLLNSYPTLKAHALRIEGLPNIRTYVAQRPHTSF</sequence>
<dbReference type="PROSITE" id="PS50405">
    <property type="entry name" value="GST_CTER"/>
    <property type="match status" value="1"/>
</dbReference>
<dbReference type="Gene3D" id="1.20.1050.10">
    <property type="match status" value="1"/>
</dbReference>
<reference evidence="6" key="1">
    <citation type="submission" date="2017-02" db="UniProtKB">
        <authorList>
            <consortium name="WormBaseParasite"/>
        </authorList>
    </citation>
    <scope>IDENTIFICATION</scope>
</reference>
<feature type="domain" description="GST N-terminal" evidence="1">
    <location>
        <begin position="9"/>
        <end position="91"/>
    </location>
</feature>
<organism evidence="4 6">
    <name type="scientific">Dracunculus medinensis</name>
    <name type="common">Guinea worm</name>
    <dbReference type="NCBI Taxonomy" id="318479"/>
    <lineage>
        <taxon>Eukaryota</taxon>
        <taxon>Metazoa</taxon>
        <taxon>Ecdysozoa</taxon>
        <taxon>Nematoda</taxon>
        <taxon>Chromadorea</taxon>
        <taxon>Rhabditida</taxon>
        <taxon>Spirurina</taxon>
        <taxon>Dracunculoidea</taxon>
        <taxon>Dracunculidae</taxon>
        <taxon>Dracunculus</taxon>
    </lineage>
</organism>
<reference evidence="3 5" key="2">
    <citation type="submission" date="2018-11" db="EMBL/GenBank/DDBJ databases">
        <authorList>
            <consortium name="Pathogen Informatics"/>
        </authorList>
    </citation>
    <scope>NUCLEOTIDE SEQUENCE [LARGE SCALE GENOMIC DNA]</scope>
</reference>
<keyword evidence="5" id="KW-1185">Reference proteome</keyword>
<evidence type="ECO:0000259" key="2">
    <source>
        <dbReference type="PROSITE" id="PS50405"/>
    </source>
</evidence>
<dbReference type="CDD" id="cd03192">
    <property type="entry name" value="GST_C_Sigma_like"/>
    <property type="match status" value="1"/>
</dbReference>
<dbReference type="InterPro" id="IPR004045">
    <property type="entry name" value="Glutathione_S-Trfase_N"/>
</dbReference>
<dbReference type="SUPFAM" id="SSF47616">
    <property type="entry name" value="GST C-terminal domain-like"/>
    <property type="match status" value="1"/>
</dbReference>
<gene>
    <name evidence="3" type="ORF">DME_LOCUS8868</name>
</gene>
<dbReference type="SFLD" id="SFLDS00019">
    <property type="entry name" value="Glutathione_Transferase_(cytos"/>
    <property type="match status" value="1"/>
</dbReference>
<dbReference type="GO" id="GO:0006749">
    <property type="term" value="P:glutathione metabolic process"/>
    <property type="evidence" value="ECO:0007669"/>
    <property type="project" value="TreeGrafter"/>
</dbReference>
<dbReference type="InterPro" id="IPR004046">
    <property type="entry name" value="GST_C"/>
</dbReference>
<evidence type="ECO:0000313" key="4">
    <source>
        <dbReference type="Proteomes" id="UP000038040"/>
    </source>
</evidence>
<dbReference type="InterPro" id="IPR050213">
    <property type="entry name" value="GST_superfamily"/>
</dbReference>
<dbReference type="OrthoDB" id="414243at2759"/>
<dbReference type="PROSITE" id="PS50404">
    <property type="entry name" value="GST_NTER"/>
    <property type="match status" value="1"/>
</dbReference>
<dbReference type="Pfam" id="PF14497">
    <property type="entry name" value="GST_C_3"/>
    <property type="match status" value="1"/>
</dbReference>